<evidence type="ECO:0000256" key="1">
    <source>
        <dbReference type="SAM" id="MobiDB-lite"/>
    </source>
</evidence>
<sequence>MIDDLRSKIILENPIGKGLETFRVLFDSACKREGVVRSPGAVEQLSRESLRDLVNLLLLTLQVHPASSLLAVRTGRGTLRDGLRQLQVALNSDDLDLDRIKPLPKLALADDLDDALIWDQAYLAVTESTPPPRPIASALQQTPWFSNTGGFTNSSEQRQDVDQVLKSELGPLYVGLPNFRKTYFGNVAGLEEASEAVFKKCKEGNSPLFSQGWSGWPRDANQDDVLRWFSEVNEKLLAFAEKNGPTPSHRRRPLAQPNKPIPGSTGERKMDIGFVNVPSARRDSRCHWSEVLVPGELKSNPSSDIASKAWLDLAKYAREVLAAQDTRRFVLGFTICGSLMRIWEFDRLGGLASEQFDINQDGLQFVSTVLGFHWMSEEQLGLDPTISTEEDGRRVVTIRRNGRPERLVIDKLMKRAPCIVGRATTCWKAYREGNPQTPLVIKDSWQYTERDEEGELLKEATEKGVVNVARYYHHETVFVSNKPDDVRGNVRGGLAITEARNYRTARPMFSPITSTSTVSAPRQGRSSGAAGVKRSSSQSGACLPSSKRPCSASSTKTSSKELSNRIHRRTIVRDFGTPHLQSELPICVA</sequence>
<proteinExistence type="predicted"/>
<dbReference type="AlphaFoldDB" id="A0AAX6MBW7"/>
<gene>
    <name evidence="3" type="ORF">Daesc_008465</name>
</gene>
<dbReference type="PANTHER" id="PTHR38248">
    <property type="entry name" value="FUNK1 6"/>
    <property type="match status" value="1"/>
</dbReference>
<dbReference type="InterPro" id="IPR040976">
    <property type="entry name" value="Pkinase_fungal"/>
</dbReference>
<evidence type="ECO:0000259" key="2">
    <source>
        <dbReference type="Pfam" id="PF17667"/>
    </source>
</evidence>
<dbReference type="EMBL" id="JBANMG010000008">
    <property type="protein sequence ID" value="KAK6950139.1"/>
    <property type="molecule type" value="Genomic_DNA"/>
</dbReference>
<reference evidence="3 4" key="1">
    <citation type="journal article" date="2024" name="Front Chem Biol">
        <title>Unveiling the potential of Daldinia eschscholtzii MFLUCC 19-0629 through bioactivity and bioinformatics studies for enhanced sustainable agriculture production.</title>
        <authorList>
            <person name="Brooks S."/>
            <person name="Weaver J.A."/>
            <person name="Klomchit A."/>
            <person name="Alharthi S.A."/>
            <person name="Onlamun T."/>
            <person name="Nurani R."/>
            <person name="Vong T.K."/>
            <person name="Alberti F."/>
            <person name="Greco C."/>
        </authorList>
    </citation>
    <scope>NUCLEOTIDE SEQUENCE [LARGE SCALE GENOMIC DNA]</scope>
    <source>
        <strain evidence="3">MFLUCC 19-0629</strain>
    </source>
</reference>
<accession>A0AAX6MBW7</accession>
<feature type="region of interest" description="Disordered" evidence="1">
    <location>
        <begin position="242"/>
        <end position="267"/>
    </location>
</feature>
<comment type="caution">
    <text evidence="3">The sequence shown here is derived from an EMBL/GenBank/DDBJ whole genome shotgun (WGS) entry which is preliminary data.</text>
</comment>
<feature type="region of interest" description="Disordered" evidence="1">
    <location>
        <begin position="507"/>
        <end position="565"/>
    </location>
</feature>
<feature type="compositionally biased region" description="Polar residues" evidence="1">
    <location>
        <begin position="511"/>
        <end position="526"/>
    </location>
</feature>
<evidence type="ECO:0000313" key="3">
    <source>
        <dbReference type="EMBL" id="KAK6950139.1"/>
    </source>
</evidence>
<dbReference type="Pfam" id="PF17667">
    <property type="entry name" value="Pkinase_fungal"/>
    <property type="match status" value="1"/>
</dbReference>
<organism evidence="3 4">
    <name type="scientific">Daldinia eschscholtzii</name>
    <dbReference type="NCBI Taxonomy" id="292717"/>
    <lineage>
        <taxon>Eukaryota</taxon>
        <taxon>Fungi</taxon>
        <taxon>Dikarya</taxon>
        <taxon>Ascomycota</taxon>
        <taxon>Pezizomycotina</taxon>
        <taxon>Sordariomycetes</taxon>
        <taxon>Xylariomycetidae</taxon>
        <taxon>Xylariales</taxon>
        <taxon>Hypoxylaceae</taxon>
        <taxon>Daldinia</taxon>
    </lineage>
</organism>
<protein>
    <recommendedName>
        <fullName evidence="2">Fungal-type protein kinase domain-containing protein</fullName>
    </recommendedName>
</protein>
<dbReference type="Proteomes" id="UP001369815">
    <property type="component" value="Unassembled WGS sequence"/>
</dbReference>
<feature type="domain" description="Fungal-type protein kinase" evidence="2">
    <location>
        <begin position="269"/>
        <end position="578"/>
    </location>
</feature>
<name>A0AAX6MBW7_9PEZI</name>
<dbReference type="PANTHER" id="PTHR38248:SF2">
    <property type="entry name" value="FUNK1 11"/>
    <property type="match status" value="1"/>
</dbReference>
<keyword evidence="4" id="KW-1185">Reference proteome</keyword>
<evidence type="ECO:0000313" key="4">
    <source>
        <dbReference type="Proteomes" id="UP001369815"/>
    </source>
</evidence>